<organism evidence="2 3">
    <name type="scientific">Acidothermus cellulolyticus (strain ATCC 43068 / DSM 8971 / 11B)</name>
    <dbReference type="NCBI Taxonomy" id="351607"/>
    <lineage>
        <taxon>Bacteria</taxon>
        <taxon>Bacillati</taxon>
        <taxon>Actinomycetota</taxon>
        <taxon>Actinomycetes</taxon>
        <taxon>Acidothermales</taxon>
        <taxon>Acidothermaceae</taxon>
        <taxon>Acidothermus</taxon>
    </lineage>
</organism>
<keyword evidence="3" id="KW-1185">Reference proteome</keyword>
<name>A0LS92_ACIC1</name>
<evidence type="ECO:0000259" key="1">
    <source>
        <dbReference type="PROSITE" id="PS50883"/>
    </source>
</evidence>
<dbReference type="SUPFAM" id="SSF141868">
    <property type="entry name" value="EAL domain-like"/>
    <property type="match status" value="1"/>
</dbReference>
<dbReference type="Pfam" id="PF00563">
    <property type="entry name" value="EAL"/>
    <property type="match status" value="1"/>
</dbReference>
<dbReference type="InterPro" id="IPR001633">
    <property type="entry name" value="EAL_dom"/>
</dbReference>
<dbReference type="PANTHER" id="PTHR33121:SF76">
    <property type="entry name" value="SIGNALING PROTEIN"/>
    <property type="match status" value="1"/>
</dbReference>
<dbReference type="KEGG" id="ace:Acel_0529"/>
<accession>A0LS92</accession>
<dbReference type="InParanoid" id="A0LS92"/>
<dbReference type="AlphaFoldDB" id="A0LS92"/>
<dbReference type="EMBL" id="CP000481">
    <property type="protein sequence ID" value="ABK52302.1"/>
    <property type="molecule type" value="Genomic_DNA"/>
</dbReference>
<evidence type="ECO:0000313" key="2">
    <source>
        <dbReference type="EMBL" id="ABK52302.1"/>
    </source>
</evidence>
<dbReference type="Gene3D" id="3.20.20.450">
    <property type="entry name" value="EAL domain"/>
    <property type="match status" value="1"/>
</dbReference>
<dbReference type="STRING" id="351607.Acel_0529"/>
<dbReference type="CDD" id="cd01948">
    <property type="entry name" value="EAL"/>
    <property type="match status" value="1"/>
</dbReference>
<dbReference type="OrthoDB" id="23692at2"/>
<dbReference type="InterPro" id="IPR035919">
    <property type="entry name" value="EAL_sf"/>
</dbReference>
<dbReference type="GO" id="GO:0071111">
    <property type="term" value="F:cyclic-guanylate-specific phosphodiesterase activity"/>
    <property type="evidence" value="ECO:0007669"/>
    <property type="project" value="InterPro"/>
</dbReference>
<dbReference type="RefSeq" id="WP_011719365.1">
    <property type="nucleotide sequence ID" value="NC_008578.1"/>
</dbReference>
<feature type="domain" description="EAL" evidence="1">
    <location>
        <begin position="16"/>
        <end position="260"/>
    </location>
</feature>
<dbReference type="InterPro" id="IPR050706">
    <property type="entry name" value="Cyclic-di-GMP_PDE-like"/>
</dbReference>
<reference evidence="2 3" key="1">
    <citation type="journal article" date="2009" name="Genome Res.">
        <title>Complete genome of the cellulolytic thermophile Acidothermus cellulolyticus 11B provides insights into its ecophysiological and evolutionary adaptations.</title>
        <authorList>
            <person name="Barabote R.D."/>
            <person name="Xie G."/>
            <person name="Leu D.H."/>
            <person name="Normand P."/>
            <person name="Necsulea A."/>
            <person name="Daubin V."/>
            <person name="Medigue C."/>
            <person name="Adney W.S."/>
            <person name="Xu X.C."/>
            <person name="Lapidus A."/>
            <person name="Parales R.E."/>
            <person name="Detter C."/>
            <person name="Pujic P."/>
            <person name="Bruce D."/>
            <person name="Lavire C."/>
            <person name="Challacombe J.F."/>
            <person name="Brettin T.S."/>
            <person name="Berry A.M."/>
        </authorList>
    </citation>
    <scope>NUCLEOTIDE SEQUENCE [LARGE SCALE GENOMIC DNA]</scope>
    <source>
        <strain evidence="3">ATCC 43068 / DSM 8971 / 11B</strain>
    </source>
</reference>
<dbReference type="Proteomes" id="UP000008221">
    <property type="component" value="Chromosome"/>
</dbReference>
<sequence length="378" mass="40946">MPTEATRGAVPAEGSIEACARLLPGLLRDPEQPRLVFQPIVDLDRAVVAGYEALARFAVSPPVAPDVWFAAAAAGGLAAELERRVVRRVLAARSHLPPNCFLTVNVSPQALTTDDVLDEFRHGGDLAGIFVELTEQQHVLDLAATHKALEELRQHGAMIAMDDAGSGYSGLQRLVALRPELMKIDRSLVSGIDSDEAKKACVEMLRVLAGRLDAWLLAEGVETPEELRTLVSLEVPLAQGFLLGHPVDDWRGLDARTTARIRVAARELLGSRQLVRLVERVAIRTPEAAEPPGSSDVVVCLDGDGRPASLLINSDAGRPRTVPVTLQLPATTPITEAARQCLDRPQPYRFDPVLCVHEDGTVAGIVHAERIFDFLTRR</sequence>
<dbReference type="eggNOG" id="COG2200">
    <property type="taxonomic scope" value="Bacteria"/>
</dbReference>
<protein>
    <submittedName>
        <fullName evidence="2">Diguanylate phosphodiesterase</fullName>
    </submittedName>
</protein>
<evidence type="ECO:0000313" key="3">
    <source>
        <dbReference type="Proteomes" id="UP000008221"/>
    </source>
</evidence>
<dbReference type="SMART" id="SM00052">
    <property type="entry name" value="EAL"/>
    <property type="match status" value="1"/>
</dbReference>
<gene>
    <name evidence="2" type="ordered locus">Acel_0529</name>
</gene>
<dbReference type="PANTHER" id="PTHR33121">
    <property type="entry name" value="CYCLIC DI-GMP PHOSPHODIESTERASE PDEF"/>
    <property type="match status" value="1"/>
</dbReference>
<dbReference type="PROSITE" id="PS50883">
    <property type="entry name" value="EAL"/>
    <property type="match status" value="1"/>
</dbReference>
<proteinExistence type="predicted"/>
<dbReference type="HOGENOM" id="CLU_015702_3_1_11"/>